<gene>
    <name evidence="1" type="ORF">skT53_29510</name>
</gene>
<accession>A0A7I8DGH2</accession>
<dbReference type="EMBL" id="AP023366">
    <property type="protein sequence ID" value="BCJ87966.1"/>
    <property type="molecule type" value="Genomic_DNA"/>
</dbReference>
<keyword evidence="2" id="KW-1185">Reference proteome</keyword>
<sequence length="88" mass="10217">MIPKVWENVSAGSPVIALETNQVYYDFYVDEKQMNKFKVDGKVTGHLISANRDIDGKVRFITAAPQFASLRMSREMKPIWQCYIFHMD</sequence>
<proteinExistence type="predicted"/>
<protein>
    <submittedName>
        <fullName evidence="1">Uncharacterized protein</fullName>
    </submittedName>
</protein>
<name>A0A7I8DGH2_9BACL</name>
<evidence type="ECO:0000313" key="1">
    <source>
        <dbReference type="EMBL" id="BCJ87966.1"/>
    </source>
</evidence>
<reference evidence="1 2" key="1">
    <citation type="submission" date="2020-08" db="EMBL/GenBank/DDBJ databases">
        <title>Complete Genome Sequence of Effusibacillus dendaii Strain skT53, Isolated from Farmland soil.</title>
        <authorList>
            <person name="Konishi T."/>
            <person name="Kawasaki H."/>
        </authorList>
    </citation>
    <scope>NUCLEOTIDE SEQUENCE [LARGE SCALE GENOMIC DNA]</scope>
    <source>
        <strain evidence="2">skT53</strain>
    </source>
</reference>
<dbReference type="KEGG" id="eff:skT53_29510"/>
<dbReference type="Proteomes" id="UP000593802">
    <property type="component" value="Chromosome"/>
</dbReference>
<evidence type="ECO:0000313" key="2">
    <source>
        <dbReference type="Proteomes" id="UP000593802"/>
    </source>
</evidence>
<dbReference type="RefSeq" id="WP_404828882.1">
    <property type="nucleotide sequence ID" value="NZ_AP023366.1"/>
</dbReference>
<dbReference type="AlphaFoldDB" id="A0A7I8DGH2"/>
<organism evidence="1 2">
    <name type="scientific">Effusibacillus dendaii</name>
    <dbReference type="NCBI Taxonomy" id="2743772"/>
    <lineage>
        <taxon>Bacteria</taxon>
        <taxon>Bacillati</taxon>
        <taxon>Bacillota</taxon>
        <taxon>Bacilli</taxon>
        <taxon>Bacillales</taxon>
        <taxon>Alicyclobacillaceae</taxon>
        <taxon>Effusibacillus</taxon>
    </lineage>
</organism>